<dbReference type="EMBL" id="JAEFBK010000010">
    <property type="protein sequence ID" value="KAG7559994.1"/>
    <property type="molecule type" value="Genomic_DNA"/>
</dbReference>
<protein>
    <submittedName>
        <fullName evidence="1">Uncharacterized protein</fullName>
    </submittedName>
</protein>
<evidence type="ECO:0000313" key="2">
    <source>
        <dbReference type="Proteomes" id="UP000694240"/>
    </source>
</evidence>
<evidence type="ECO:0000313" key="1">
    <source>
        <dbReference type="EMBL" id="KAG7559994.1"/>
    </source>
</evidence>
<keyword evidence="2" id="KW-1185">Reference proteome</keyword>
<reference evidence="1 2" key="1">
    <citation type="submission" date="2020-12" db="EMBL/GenBank/DDBJ databases">
        <title>Concerted genomic and epigenomic changes stabilize Arabidopsis allopolyploids.</title>
        <authorList>
            <person name="Chen Z."/>
        </authorList>
    </citation>
    <scope>NUCLEOTIDE SEQUENCE [LARGE SCALE GENOMIC DNA]</scope>
    <source>
        <strain evidence="1">Allo738</strain>
        <tissue evidence="1">Leaf</tissue>
    </source>
</reference>
<organism evidence="1 2">
    <name type="scientific">Arabidopsis thaliana x Arabidopsis arenosa</name>
    <dbReference type="NCBI Taxonomy" id="1240361"/>
    <lineage>
        <taxon>Eukaryota</taxon>
        <taxon>Viridiplantae</taxon>
        <taxon>Streptophyta</taxon>
        <taxon>Embryophyta</taxon>
        <taxon>Tracheophyta</taxon>
        <taxon>Spermatophyta</taxon>
        <taxon>Magnoliopsida</taxon>
        <taxon>eudicotyledons</taxon>
        <taxon>Gunneridae</taxon>
        <taxon>Pentapetalae</taxon>
        <taxon>rosids</taxon>
        <taxon>malvids</taxon>
        <taxon>Brassicales</taxon>
        <taxon>Brassicaceae</taxon>
        <taxon>Camelineae</taxon>
        <taxon>Arabidopsis</taxon>
    </lineage>
</organism>
<comment type="caution">
    <text evidence="1">The sequence shown here is derived from an EMBL/GenBank/DDBJ whole genome shotgun (WGS) entry which is preliminary data.</text>
</comment>
<accession>A0A8T1ZNJ1</accession>
<name>A0A8T1ZNJ1_9BRAS</name>
<dbReference type="AlphaFoldDB" id="A0A8T1ZNJ1"/>
<dbReference type="Proteomes" id="UP000694240">
    <property type="component" value="Chromosome 10"/>
</dbReference>
<dbReference type="EMBL" id="JAEFBK010000010">
    <property type="protein sequence ID" value="KAG7559995.1"/>
    <property type="molecule type" value="Genomic_DNA"/>
</dbReference>
<proteinExistence type="predicted"/>
<sequence length="117" mass="13478">MASSSNVFKYPPRLYAEGKSPLQHRSMNHNCYLSKIGQIREGLGIDVWDELEKSSLGVFIKLAELEYTWAAKKVHLFFHEIWSMIDGRPVRRMSVFDLCNLVLIEERFAKLSGNTGE</sequence>
<gene>
    <name evidence="1" type="ORF">ISN45_Aa05g015590</name>
</gene>